<name>A0ACA9JWH2_9GLOM</name>
<gene>
    <name evidence="1" type="ORF">SCALOS_LOCUS551</name>
</gene>
<dbReference type="Proteomes" id="UP000789860">
    <property type="component" value="Unassembled WGS sequence"/>
</dbReference>
<protein>
    <submittedName>
        <fullName evidence="1">1163_t:CDS:1</fullName>
    </submittedName>
</protein>
<keyword evidence="2" id="KW-1185">Reference proteome</keyword>
<evidence type="ECO:0000313" key="1">
    <source>
        <dbReference type="EMBL" id="CAG8440031.1"/>
    </source>
</evidence>
<proteinExistence type="predicted"/>
<comment type="caution">
    <text evidence="1">The sequence shown here is derived from an EMBL/GenBank/DDBJ whole genome shotgun (WGS) entry which is preliminary data.</text>
</comment>
<dbReference type="EMBL" id="CAJVPM010000276">
    <property type="protein sequence ID" value="CAG8440031.1"/>
    <property type="molecule type" value="Genomic_DNA"/>
</dbReference>
<sequence length="487" mass="56767">MESNLEAIVETKIEEDVSLDNISLEDKPPENNIIDTITNTASMTSYEELNKKHQSFVQKNLKMSTDLINFRMKIEELENDNNSISIEKTQIVSELEKIKEERQQLEEECLGLKGDLKEVEGERDKLAGLINIMKIEWEKQYQTLKAKFQESELIRSFIESRVNELHEEHNKIRSERDELRNSHEKEAEKLQTIENQKAALLKVFEEQQNGVEMSMKGMAAEREAWQQREAELVDKQIVIKDTIKKKDSEINSLRKEVETLLTDKRTLKQKLIEAGKEKVIADGRIRELESVRKQYEKELMKLKDGDDRSIIQLEYSKKQIDMHKAQIVTLTKKLAEADAEKRRMMQVFQKTMETSERNSANLKNELDLMRQEKENLIRKKFHGNSINESLSQLETSDGQIINSNDKIDILEQRIAGLENSLKISNLECDQLRETLAQVQFKYLDAINDKDQLTQMKRNLEKKVKSMGDQLEDVLAKNLELVVQITSK</sequence>
<accession>A0ACA9JWH2</accession>
<evidence type="ECO:0000313" key="2">
    <source>
        <dbReference type="Proteomes" id="UP000789860"/>
    </source>
</evidence>
<organism evidence="1 2">
    <name type="scientific">Scutellospora calospora</name>
    <dbReference type="NCBI Taxonomy" id="85575"/>
    <lineage>
        <taxon>Eukaryota</taxon>
        <taxon>Fungi</taxon>
        <taxon>Fungi incertae sedis</taxon>
        <taxon>Mucoromycota</taxon>
        <taxon>Glomeromycotina</taxon>
        <taxon>Glomeromycetes</taxon>
        <taxon>Diversisporales</taxon>
        <taxon>Gigasporaceae</taxon>
        <taxon>Scutellospora</taxon>
    </lineage>
</organism>
<reference evidence="1" key="1">
    <citation type="submission" date="2021-06" db="EMBL/GenBank/DDBJ databases">
        <authorList>
            <person name="Kallberg Y."/>
            <person name="Tangrot J."/>
            <person name="Rosling A."/>
        </authorList>
    </citation>
    <scope>NUCLEOTIDE SEQUENCE</scope>
    <source>
        <strain evidence="1">AU212A</strain>
    </source>
</reference>